<proteinExistence type="inferred from homology"/>
<comment type="similarity">
    <text evidence="2 8">Belongs to the alpha-carbonic anhydrase family.</text>
</comment>
<dbReference type="InterPro" id="IPR018338">
    <property type="entry name" value="Carbonic_anhydrase_a-class_CS"/>
</dbReference>
<protein>
    <recommendedName>
        <fullName evidence="3 8">Carbonic anhydrase</fullName>
        <ecNumber evidence="3 8">4.2.1.1</ecNumber>
    </recommendedName>
</protein>
<organism evidence="11 12">
    <name type="scientific">Amphibalanus amphitrite</name>
    <name type="common">Striped barnacle</name>
    <name type="synonym">Balanus amphitrite</name>
    <dbReference type="NCBI Taxonomy" id="1232801"/>
    <lineage>
        <taxon>Eukaryota</taxon>
        <taxon>Metazoa</taxon>
        <taxon>Ecdysozoa</taxon>
        <taxon>Arthropoda</taxon>
        <taxon>Crustacea</taxon>
        <taxon>Multicrustacea</taxon>
        <taxon>Cirripedia</taxon>
        <taxon>Thoracica</taxon>
        <taxon>Thoracicalcarea</taxon>
        <taxon>Balanomorpha</taxon>
        <taxon>Balanoidea</taxon>
        <taxon>Balanidae</taxon>
        <taxon>Amphibalaninae</taxon>
        <taxon>Amphibalanus</taxon>
    </lineage>
</organism>
<keyword evidence="4 8" id="KW-0479">Metal-binding</keyword>
<evidence type="ECO:0000256" key="6">
    <source>
        <dbReference type="ARBA" id="ARBA00023239"/>
    </source>
</evidence>
<comment type="function">
    <text evidence="8">Reversible hydration of carbon dioxide.</text>
</comment>
<evidence type="ECO:0000256" key="9">
    <source>
        <dbReference type="SAM" id="MobiDB-lite"/>
    </source>
</evidence>
<name>A0A6A4WBF9_AMPAM</name>
<sequence>MSTWGYGTKNGPATWAQQFPLGSGSRQSPINIETKTTASDRKIDAEPLSISYEPDQAQPLTNTGYGWRVDFDSGRSSIRGGPLEGEYQLAQYHCHWGRENERGSEHTVDGRRYAAELHLVHFNKKYGTFAAAADKEDGLAVIGVFLDVGEENAELKKVTDNMAKVRFSGSKVDIPATDPDLFLPDTTRYWTYEGSLTTPPLYESVTWILFSEPVTISQDQLDQFRYLLRRPTEQPGEDSDEEDDGAIVDNFRPPLEVGSRTVRSAAKSLRSRQ</sequence>
<dbReference type="PANTHER" id="PTHR18952">
    <property type="entry name" value="CARBONIC ANHYDRASE"/>
    <property type="match status" value="1"/>
</dbReference>
<reference evidence="11 12" key="1">
    <citation type="submission" date="2019-07" db="EMBL/GenBank/DDBJ databases">
        <title>Draft genome assembly of a fouling barnacle, Amphibalanus amphitrite (Darwin, 1854): The first reference genome for Thecostraca.</title>
        <authorList>
            <person name="Kim W."/>
        </authorList>
    </citation>
    <scope>NUCLEOTIDE SEQUENCE [LARGE SCALE GENOMIC DNA]</scope>
    <source>
        <strain evidence="11">SNU_AA5</strain>
        <tissue evidence="11">Soma without cirri and trophi</tissue>
    </source>
</reference>
<dbReference type="EMBL" id="VIIS01001275">
    <property type="protein sequence ID" value="KAF0300262.1"/>
    <property type="molecule type" value="Genomic_DNA"/>
</dbReference>
<evidence type="ECO:0000256" key="7">
    <source>
        <dbReference type="ARBA" id="ARBA00048348"/>
    </source>
</evidence>
<keyword evidence="6 8" id="KW-0456">Lyase</keyword>
<dbReference type="PROSITE" id="PS51144">
    <property type="entry name" value="ALPHA_CA_2"/>
    <property type="match status" value="1"/>
</dbReference>
<dbReference type="SUPFAM" id="SSF51069">
    <property type="entry name" value="Carbonic anhydrase"/>
    <property type="match status" value="1"/>
</dbReference>
<evidence type="ECO:0000256" key="2">
    <source>
        <dbReference type="ARBA" id="ARBA00010718"/>
    </source>
</evidence>
<feature type="domain" description="Alpha-carbonic anhydrase" evidence="10">
    <location>
        <begin position="2"/>
        <end position="266"/>
    </location>
</feature>
<dbReference type="Gene3D" id="3.10.200.10">
    <property type="entry name" value="Alpha carbonic anhydrase"/>
    <property type="match status" value="1"/>
</dbReference>
<dbReference type="Proteomes" id="UP000440578">
    <property type="component" value="Unassembled WGS sequence"/>
</dbReference>
<dbReference type="SMART" id="SM01057">
    <property type="entry name" value="Carb_anhydrase"/>
    <property type="match status" value="1"/>
</dbReference>
<evidence type="ECO:0000256" key="4">
    <source>
        <dbReference type="ARBA" id="ARBA00022723"/>
    </source>
</evidence>
<comment type="caution">
    <text evidence="11">The sequence shown here is derived from an EMBL/GenBank/DDBJ whole genome shotgun (WGS) entry which is preliminary data.</text>
</comment>
<keyword evidence="5 8" id="KW-0862">Zinc</keyword>
<evidence type="ECO:0000259" key="10">
    <source>
        <dbReference type="PROSITE" id="PS51144"/>
    </source>
</evidence>
<dbReference type="InterPro" id="IPR023561">
    <property type="entry name" value="Carbonic_anhydrase_a-class"/>
</dbReference>
<comment type="catalytic activity">
    <reaction evidence="7 8">
        <text>hydrogencarbonate + H(+) = CO2 + H2O</text>
        <dbReference type="Rhea" id="RHEA:10748"/>
        <dbReference type="ChEBI" id="CHEBI:15377"/>
        <dbReference type="ChEBI" id="CHEBI:15378"/>
        <dbReference type="ChEBI" id="CHEBI:16526"/>
        <dbReference type="ChEBI" id="CHEBI:17544"/>
        <dbReference type="EC" id="4.2.1.1"/>
    </reaction>
</comment>
<dbReference type="Pfam" id="PF00194">
    <property type="entry name" value="Carb_anhydrase"/>
    <property type="match status" value="1"/>
</dbReference>
<evidence type="ECO:0000313" key="11">
    <source>
        <dbReference type="EMBL" id="KAF0300262.1"/>
    </source>
</evidence>
<dbReference type="OrthoDB" id="429145at2759"/>
<evidence type="ECO:0000256" key="8">
    <source>
        <dbReference type="RuleBase" id="RU367011"/>
    </source>
</evidence>
<dbReference type="GO" id="GO:0004089">
    <property type="term" value="F:carbonate dehydratase activity"/>
    <property type="evidence" value="ECO:0007669"/>
    <property type="project" value="UniProtKB-UniRule"/>
</dbReference>
<dbReference type="PANTHER" id="PTHR18952:SF141">
    <property type="entry name" value="CARBONIC ANHYDRASE"/>
    <property type="match status" value="1"/>
</dbReference>
<accession>A0A6A4WBF9</accession>
<keyword evidence="12" id="KW-1185">Reference proteome</keyword>
<evidence type="ECO:0000313" key="12">
    <source>
        <dbReference type="Proteomes" id="UP000440578"/>
    </source>
</evidence>
<feature type="compositionally biased region" description="Acidic residues" evidence="9">
    <location>
        <begin position="235"/>
        <end position="246"/>
    </location>
</feature>
<comment type="cofactor">
    <cofactor evidence="1 8">
        <name>Zn(2+)</name>
        <dbReference type="ChEBI" id="CHEBI:29105"/>
    </cofactor>
</comment>
<dbReference type="PROSITE" id="PS00162">
    <property type="entry name" value="ALPHA_CA_1"/>
    <property type="match status" value="1"/>
</dbReference>
<dbReference type="AlphaFoldDB" id="A0A6A4WBF9"/>
<evidence type="ECO:0000256" key="1">
    <source>
        <dbReference type="ARBA" id="ARBA00001947"/>
    </source>
</evidence>
<feature type="region of interest" description="Disordered" evidence="9">
    <location>
        <begin position="230"/>
        <end position="273"/>
    </location>
</feature>
<gene>
    <name evidence="11" type="primary">ca2_2</name>
    <name evidence="11" type="ORF">FJT64_027215</name>
</gene>
<dbReference type="InterPro" id="IPR036398">
    <property type="entry name" value="CA_dom_sf"/>
</dbReference>
<dbReference type="GO" id="GO:0008270">
    <property type="term" value="F:zinc ion binding"/>
    <property type="evidence" value="ECO:0007669"/>
    <property type="project" value="UniProtKB-UniRule"/>
</dbReference>
<evidence type="ECO:0000256" key="3">
    <source>
        <dbReference type="ARBA" id="ARBA00012925"/>
    </source>
</evidence>
<dbReference type="EC" id="4.2.1.1" evidence="3 8"/>
<evidence type="ECO:0000256" key="5">
    <source>
        <dbReference type="ARBA" id="ARBA00022833"/>
    </source>
</evidence>
<dbReference type="GO" id="GO:0005737">
    <property type="term" value="C:cytoplasm"/>
    <property type="evidence" value="ECO:0007669"/>
    <property type="project" value="TreeGrafter"/>
</dbReference>
<dbReference type="InterPro" id="IPR001148">
    <property type="entry name" value="CA_dom"/>
</dbReference>